<proteinExistence type="predicted"/>
<reference evidence="1" key="1">
    <citation type="journal article" date="2019" name="bioRxiv">
        <title>The Genome of the Zebra Mussel, Dreissena polymorpha: A Resource for Invasive Species Research.</title>
        <authorList>
            <person name="McCartney M.A."/>
            <person name="Auch B."/>
            <person name="Kono T."/>
            <person name="Mallez S."/>
            <person name="Zhang Y."/>
            <person name="Obille A."/>
            <person name="Becker A."/>
            <person name="Abrahante J.E."/>
            <person name="Garbe J."/>
            <person name="Badalamenti J.P."/>
            <person name="Herman A."/>
            <person name="Mangelson H."/>
            <person name="Liachko I."/>
            <person name="Sullivan S."/>
            <person name="Sone E.D."/>
            <person name="Koren S."/>
            <person name="Silverstein K.A.T."/>
            <person name="Beckman K.B."/>
            <person name="Gohl D.M."/>
        </authorList>
    </citation>
    <scope>NUCLEOTIDE SEQUENCE</scope>
    <source>
        <strain evidence="1">Duluth1</strain>
        <tissue evidence="1">Whole animal</tissue>
    </source>
</reference>
<reference evidence="1" key="2">
    <citation type="submission" date="2020-11" db="EMBL/GenBank/DDBJ databases">
        <authorList>
            <person name="McCartney M.A."/>
            <person name="Auch B."/>
            <person name="Kono T."/>
            <person name="Mallez S."/>
            <person name="Becker A."/>
            <person name="Gohl D.M."/>
            <person name="Silverstein K.A.T."/>
            <person name="Koren S."/>
            <person name="Bechman K.B."/>
            <person name="Herman A."/>
            <person name="Abrahante J.E."/>
            <person name="Garbe J."/>
        </authorList>
    </citation>
    <scope>NUCLEOTIDE SEQUENCE</scope>
    <source>
        <strain evidence="1">Duluth1</strain>
        <tissue evidence="1">Whole animal</tissue>
    </source>
</reference>
<protein>
    <submittedName>
        <fullName evidence="1">Uncharacterized protein</fullName>
    </submittedName>
</protein>
<accession>A0A9D4RIZ7</accession>
<comment type="caution">
    <text evidence="1">The sequence shown here is derived from an EMBL/GenBank/DDBJ whole genome shotgun (WGS) entry which is preliminary data.</text>
</comment>
<evidence type="ECO:0000313" key="2">
    <source>
        <dbReference type="Proteomes" id="UP000828390"/>
    </source>
</evidence>
<name>A0A9D4RIZ7_DREPO</name>
<organism evidence="1 2">
    <name type="scientific">Dreissena polymorpha</name>
    <name type="common">Zebra mussel</name>
    <name type="synonym">Mytilus polymorpha</name>
    <dbReference type="NCBI Taxonomy" id="45954"/>
    <lineage>
        <taxon>Eukaryota</taxon>
        <taxon>Metazoa</taxon>
        <taxon>Spiralia</taxon>
        <taxon>Lophotrochozoa</taxon>
        <taxon>Mollusca</taxon>
        <taxon>Bivalvia</taxon>
        <taxon>Autobranchia</taxon>
        <taxon>Heteroconchia</taxon>
        <taxon>Euheterodonta</taxon>
        <taxon>Imparidentia</taxon>
        <taxon>Neoheterodontei</taxon>
        <taxon>Myida</taxon>
        <taxon>Dreissenoidea</taxon>
        <taxon>Dreissenidae</taxon>
        <taxon>Dreissena</taxon>
    </lineage>
</organism>
<dbReference type="AlphaFoldDB" id="A0A9D4RIZ7"/>
<dbReference type="Proteomes" id="UP000828390">
    <property type="component" value="Unassembled WGS sequence"/>
</dbReference>
<dbReference type="EMBL" id="JAIWYP010000002">
    <property type="protein sequence ID" value="KAH3868187.1"/>
    <property type="molecule type" value="Genomic_DNA"/>
</dbReference>
<keyword evidence="2" id="KW-1185">Reference proteome</keyword>
<evidence type="ECO:0000313" key="1">
    <source>
        <dbReference type="EMBL" id="KAH3868187.1"/>
    </source>
</evidence>
<gene>
    <name evidence="1" type="ORF">DPMN_031327</name>
</gene>
<sequence>MKPLTCVLPIGGRKVSFELGCFQYNCECRCNGDLVCPSDKSRYICPGPLECIVCKPNLVPGLVVQPNTTFTLTAGCAYYNSCR</sequence>